<evidence type="ECO:0000256" key="1">
    <source>
        <dbReference type="SAM" id="Phobius"/>
    </source>
</evidence>
<feature type="transmembrane region" description="Helical" evidence="1">
    <location>
        <begin position="87"/>
        <end position="120"/>
    </location>
</feature>
<keyword evidence="1" id="KW-0472">Membrane</keyword>
<dbReference type="EMBL" id="LN890655">
    <property type="protein sequence ID" value="CUS02986.2"/>
    <property type="molecule type" value="Genomic_DNA"/>
</dbReference>
<dbReference type="Proteomes" id="UP000215027">
    <property type="component" value="Chromosome I"/>
</dbReference>
<dbReference type="KEGG" id="pbf:CFX0092_A1108"/>
<keyword evidence="1" id="KW-0812">Transmembrane</keyword>
<proteinExistence type="predicted"/>
<reference evidence="2" key="1">
    <citation type="submission" date="2016-01" db="EMBL/GenBank/DDBJ databases">
        <authorList>
            <person name="Mcilroy J.S."/>
            <person name="Karst M S."/>
            <person name="Albertsen M."/>
        </authorList>
    </citation>
    <scope>NUCLEOTIDE SEQUENCE</scope>
    <source>
        <strain evidence="2">Cfx-K</strain>
    </source>
</reference>
<dbReference type="RefSeq" id="WP_095042539.1">
    <property type="nucleotide sequence ID" value="NZ_LN890655.1"/>
</dbReference>
<sequence length="124" mass="13499">MQTALAIVVIFDALAWSLGVLPVLRYAQTHRSLPSVYGIRLLGGPMEAFGIEAVIVTGIMFVIVNGLKLLAAYWLWHGRVDGAILQLILLGLSAIFWFAFALPFGPLLGLLQVVLIALAWQKLS</sequence>
<evidence type="ECO:0000313" key="3">
    <source>
        <dbReference type="Proteomes" id="UP000215027"/>
    </source>
</evidence>
<protein>
    <submittedName>
        <fullName evidence="2">Uncharacterized protein</fullName>
    </submittedName>
</protein>
<evidence type="ECO:0000313" key="2">
    <source>
        <dbReference type="EMBL" id="CUS02986.2"/>
    </source>
</evidence>
<name>A0A160SZW0_9CHLR</name>
<feature type="transmembrane region" description="Helical" evidence="1">
    <location>
        <begin position="48"/>
        <end position="75"/>
    </location>
</feature>
<gene>
    <name evidence="2" type="ORF">CFX0092_A1108</name>
</gene>
<organism evidence="2 3">
    <name type="scientific">Candidatus Promineifilum breve</name>
    <dbReference type="NCBI Taxonomy" id="1806508"/>
    <lineage>
        <taxon>Bacteria</taxon>
        <taxon>Bacillati</taxon>
        <taxon>Chloroflexota</taxon>
        <taxon>Ardenticatenia</taxon>
        <taxon>Candidatus Promineifilales</taxon>
        <taxon>Candidatus Promineifilaceae</taxon>
        <taxon>Candidatus Promineifilum</taxon>
    </lineage>
</organism>
<accession>A0A160SZW0</accession>
<feature type="transmembrane region" description="Helical" evidence="1">
    <location>
        <begin position="6"/>
        <end position="27"/>
    </location>
</feature>
<dbReference type="AlphaFoldDB" id="A0A160SZW0"/>
<keyword evidence="1" id="KW-1133">Transmembrane helix</keyword>
<keyword evidence="3" id="KW-1185">Reference proteome</keyword>